<evidence type="ECO:0000256" key="6">
    <source>
        <dbReference type="ARBA" id="ARBA00022723"/>
    </source>
</evidence>
<dbReference type="PANTHER" id="PTHR30182:SF1">
    <property type="entry name" value="L-SERINE DEHYDRATASE 1"/>
    <property type="match status" value="1"/>
</dbReference>
<evidence type="ECO:0000313" key="13">
    <source>
        <dbReference type="EMBL" id="SNS34566.1"/>
    </source>
</evidence>
<dbReference type="Pfam" id="PF03313">
    <property type="entry name" value="SDH_alpha"/>
    <property type="match status" value="1"/>
</dbReference>
<comment type="similarity">
    <text evidence="3 11">Belongs to the iron-sulfur dependent L-serine dehydratase family.</text>
</comment>
<feature type="domain" description="Serine dehydratase-like alpha subunit" evidence="12">
    <location>
        <begin position="16"/>
        <end position="276"/>
    </location>
</feature>
<keyword evidence="14" id="KW-1185">Reference proteome</keyword>
<gene>
    <name evidence="13" type="ORF">SAMN05446037_100886</name>
</gene>
<dbReference type="EMBL" id="FZOJ01000008">
    <property type="protein sequence ID" value="SNS34566.1"/>
    <property type="molecule type" value="Genomic_DNA"/>
</dbReference>
<dbReference type="GO" id="GO:0006094">
    <property type="term" value="P:gluconeogenesis"/>
    <property type="evidence" value="ECO:0007669"/>
    <property type="project" value="UniProtKB-KW"/>
</dbReference>
<protein>
    <recommendedName>
        <fullName evidence="11">L-serine dehydratase</fullName>
        <ecNumber evidence="11">4.3.1.17</ecNumber>
    </recommendedName>
</protein>
<dbReference type="Proteomes" id="UP000198304">
    <property type="component" value="Unassembled WGS sequence"/>
</dbReference>
<keyword evidence="8 11" id="KW-0411">Iron-sulfur</keyword>
<evidence type="ECO:0000256" key="3">
    <source>
        <dbReference type="ARBA" id="ARBA00008636"/>
    </source>
</evidence>
<dbReference type="GO" id="GO:0051539">
    <property type="term" value="F:4 iron, 4 sulfur cluster binding"/>
    <property type="evidence" value="ECO:0007669"/>
    <property type="project" value="UniProtKB-UniRule"/>
</dbReference>
<dbReference type="InterPro" id="IPR004642">
    <property type="entry name" value="Ser_deHydtase_asu"/>
</dbReference>
<dbReference type="PANTHER" id="PTHR30182">
    <property type="entry name" value="L-SERINE DEHYDRATASE"/>
    <property type="match status" value="1"/>
</dbReference>
<evidence type="ECO:0000256" key="9">
    <source>
        <dbReference type="ARBA" id="ARBA00023239"/>
    </source>
</evidence>
<reference evidence="13 14" key="1">
    <citation type="submission" date="2017-06" db="EMBL/GenBank/DDBJ databases">
        <authorList>
            <person name="Kim H.J."/>
            <person name="Triplett B.A."/>
        </authorList>
    </citation>
    <scope>NUCLEOTIDE SEQUENCE [LARGE SCALE GENOMIC DNA]</scope>
    <source>
        <strain evidence="13 14">SCA</strain>
    </source>
</reference>
<dbReference type="GO" id="GO:0046872">
    <property type="term" value="F:metal ion binding"/>
    <property type="evidence" value="ECO:0007669"/>
    <property type="project" value="UniProtKB-KW"/>
</dbReference>
<evidence type="ECO:0000256" key="11">
    <source>
        <dbReference type="RuleBase" id="RU366059"/>
    </source>
</evidence>
<keyword evidence="9 11" id="KW-0456">Lyase</keyword>
<keyword evidence="4 11" id="KW-0312">Gluconeogenesis</keyword>
<evidence type="ECO:0000313" key="14">
    <source>
        <dbReference type="Proteomes" id="UP000198304"/>
    </source>
</evidence>
<dbReference type="AlphaFoldDB" id="A0A239DPW8"/>
<keyword evidence="5 11" id="KW-0004">4Fe-4S</keyword>
<keyword evidence="7 11" id="KW-0408">Iron</keyword>
<evidence type="ECO:0000256" key="10">
    <source>
        <dbReference type="ARBA" id="ARBA00049406"/>
    </source>
</evidence>
<sequence length="296" mass="30919">MNFTKGEELLELCKSHNKKISEIMIEREKKITNSNELDIINRMKASLGIMKSSTEKGLTEDIKSVSGLIGGDAKKVKLRSEKENPVCGLLMSKAISRAMSVLEVNAAMGKIVAAPTAGSSGILPGTLITVAEEFDLTEENLIEGLMSASAVGMLISRNATVAGAEGGCQAETGAASAMAAAAIVEMMGGTPQMSLDAASMCMKNVLGLVCDPIAGLVEAPCEGRNAIGAANALISAEMALSGVKSIIPFDEVVDTMYTVGRCLPVELRETALGGLAATPTGRRLHEQIFGENSRKK</sequence>
<organism evidence="13 14">
    <name type="scientific">Anaerovirgula multivorans</name>
    <dbReference type="NCBI Taxonomy" id="312168"/>
    <lineage>
        <taxon>Bacteria</taxon>
        <taxon>Bacillati</taxon>
        <taxon>Bacillota</taxon>
        <taxon>Clostridia</taxon>
        <taxon>Peptostreptococcales</taxon>
        <taxon>Natronincolaceae</taxon>
        <taxon>Anaerovirgula</taxon>
    </lineage>
</organism>
<evidence type="ECO:0000256" key="7">
    <source>
        <dbReference type="ARBA" id="ARBA00023004"/>
    </source>
</evidence>
<comment type="cofactor">
    <cofactor evidence="1 11">
        <name>[4Fe-4S] cluster</name>
        <dbReference type="ChEBI" id="CHEBI:49883"/>
    </cofactor>
</comment>
<evidence type="ECO:0000256" key="5">
    <source>
        <dbReference type="ARBA" id="ARBA00022485"/>
    </source>
</evidence>
<dbReference type="InterPro" id="IPR005130">
    <property type="entry name" value="Ser_deHydtase-like_asu"/>
</dbReference>
<evidence type="ECO:0000256" key="2">
    <source>
        <dbReference type="ARBA" id="ARBA00004742"/>
    </source>
</evidence>
<dbReference type="InterPro" id="IPR051318">
    <property type="entry name" value="Fe-S_L-Ser"/>
</dbReference>
<evidence type="ECO:0000256" key="8">
    <source>
        <dbReference type="ARBA" id="ARBA00023014"/>
    </source>
</evidence>
<evidence type="ECO:0000256" key="1">
    <source>
        <dbReference type="ARBA" id="ARBA00001966"/>
    </source>
</evidence>
<keyword evidence="6 11" id="KW-0479">Metal-binding</keyword>
<evidence type="ECO:0000256" key="4">
    <source>
        <dbReference type="ARBA" id="ARBA00022432"/>
    </source>
</evidence>
<comment type="pathway">
    <text evidence="2">Carbohydrate biosynthesis; gluconeogenesis.</text>
</comment>
<name>A0A239DPW8_9FIRM</name>
<dbReference type="RefSeq" id="WP_089282763.1">
    <property type="nucleotide sequence ID" value="NZ_FZOJ01000008.1"/>
</dbReference>
<dbReference type="OrthoDB" id="9805537at2"/>
<evidence type="ECO:0000259" key="12">
    <source>
        <dbReference type="Pfam" id="PF03313"/>
    </source>
</evidence>
<dbReference type="EC" id="4.3.1.17" evidence="11"/>
<dbReference type="NCBIfam" id="TIGR00718">
    <property type="entry name" value="sda_alpha"/>
    <property type="match status" value="1"/>
</dbReference>
<proteinExistence type="inferred from homology"/>
<accession>A0A239DPW8</accession>
<comment type="catalytic activity">
    <reaction evidence="10 11">
        <text>L-serine = pyruvate + NH4(+)</text>
        <dbReference type="Rhea" id="RHEA:19169"/>
        <dbReference type="ChEBI" id="CHEBI:15361"/>
        <dbReference type="ChEBI" id="CHEBI:28938"/>
        <dbReference type="ChEBI" id="CHEBI:33384"/>
        <dbReference type="EC" id="4.3.1.17"/>
    </reaction>
</comment>
<dbReference type="GO" id="GO:0003941">
    <property type="term" value="F:L-serine ammonia-lyase activity"/>
    <property type="evidence" value="ECO:0007669"/>
    <property type="project" value="UniProtKB-UniRule"/>
</dbReference>